<evidence type="ECO:0000256" key="4">
    <source>
        <dbReference type="ARBA" id="ARBA00005344"/>
    </source>
</evidence>
<feature type="region of interest" description="Disordered" evidence="11">
    <location>
        <begin position="19"/>
        <end position="140"/>
    </location>
</feature>
<dbReference type="RefSeq" id="XP_015590286.1">
    <property type="nucleotide sequence ID" value="XM_015734800.2"/>
</dbReference>
<dbReference type="InterPro" id="IPR033335">
    <property type="entry name" value="JUPITER"/>
</dbReference>
<feature type="region of interest" description="Disordered" evidence="11">
    <location>
        <begin position="154"/>
        <end position="250"/>
    </location>
</feature>
<evidence type="ECO:0000256" key="8">
    <source>
        <dbReference type="ARBA" id="ARBA00022701"/>
    </source>
</evidence>
<keyword evidence="7" id="KW-0597">Phosphoprotein</keyword>
<dbReference type="KEGG" id="ccin:107265387"/>
<evidence type="ECO:0000256" key="1">
    <source>
        <dbReference type="ARBA" id="ARBA00003805"/>
    </source>
</evidence>
<keyword evidence="6" id="KW-0963">Cytoplasm</keyword>
<reference evidence="13" key="1">
    <citation type="submission" date="2025-08" db="UniProtKB">
        <authorList>
            <consortium name="RefSeq"/>
        </authorList>
    </citation>
    <scope>IDENTIFICATION</scope>
</reference>
<evidence type="ECO:0000313" key="12">
    <source>
        <dbReference type="Proteomes" id="UP000694920"/>
    </source>
</evidence>
<keyword evidence="10" id="KW-0539">Nucleus</keyword>
<evidence type="ECO:0000256" key="7">
    <source>
        <dbReference type="ARBA" id="ARBA00022553"/>
    </source>
</evidence>
<feature type="compositionally biased region" description="Polar residues" evidence="11">
    <location>
        <begin position="113"/>
        <end position="140"/>
    </location>
</feature>
<keyword evidence="8" id="KW-0493">Microtubule</keyword>
<feature type="compositionally biased region" description="Polar residues" evidence="11">
    <location>
        <begin position="215"/>
        <end position="226"/>
    </location>
</feature>
<feature type="compositionally biased region" description="Polar residues" evidence="11">
    <location>
        <begin position="188"/>
        <end position="208"/>
    </location>
</feature>
<comment type="subcellular location">
    <subcellularLocation>
        <location evidence="3">Cytoplasm</location>
        <location evidence="3">Cytoskeleton</location>
        <location evidence="3">Spindle</location>
    </subcellularLocation>
    <subcellularLocation>
        <location evidence="2">Nucleus</location>
    </subcellularLocation>
</comment>
<dbReference type="AlphaFoldDB" id="A0AAJ7FG78"/>
<accession>A0AAJ7FG78</accession>
<evidence type="ECO:0000256" key="10">
    <source>
        <dbReference type="ARBA" id="ARBA00023242"/>
    </source>
</evidence>
<dbReference type="GO" id="GO:0005634">
    <property type="term" value="C:nucleus"/>
    <property type="evidence" value="ECO:0007669"/>
    <property type="project" value="UniProtKB-SubCell"/>
</dbReference>
<evidence type="ECO:0000256" key="9">
    <source>
        <dbReference type="ARBA" id="ARBA00023212"/>
    </source>
</evidence>
<protein>
    <recommendedName>
        <fullName evidence="5">Microtubule-associated protein Jupiter</fullName>
    </recommendedName>
</protein>
<dbReference type="GO" id="GO:0005819">
    <property type="term" value="C:spindle"/>
    <property type="evidence" value="ECO:0007669"/>
    <property type="project" value="UniProtKB-SubCell"/>
</dbReference>
<proteinExistence type="inferred from homology"/>
<keyword evidence="12" id="KW-1185">Reference proteome</keyword>
<evidence type="ECO:0000313" key="13">
    <source>
        <dbReference type="RefSeq" id="XP_015590286.1"/>
    </source>
</evidence>
<dbReference type="PANTHER" id="PTHR34930">
    <property type="entry name" value="GEO05313P1"/>
    <property type="match status" value="1"/>
</dbReference>
<organism evidence="12 13">
    <name type="scientific">Cephus cinctus</name>
    <name type="common">Wheat stem sawfly</name>
    <dbReference type="NCBI Taxonomy" id="211228"/>
    <lineage>
        <taxon>Eukaryota</taxon>
        <taxon>Metazoa</taxon>
        <taxon>Ecdysozoa</taxon>
        <taxon>Arthropoda</taxon>
        <taxon>Hexapoda</taxon>
        <taxon>Insecta</taxon>
        <taxon>Pterygota</taxon>
        <taxon>Neoptera</taxon>
        <taxon>Endopterygota</taxon>
        <taxon>Hymenoptera</taxon>
        <taxon>Cephoidea</taxon>
        <taxon>Cephidae</taxon>
        <taxon>Cephus</taxon>
    </lineage>
</organism>
<comment type="function">
    <text evidence="1">Binds to all microtubule populations.</text>
</comment>
<evidence type="ECO:0000256" key="2">
    <source>
        <dbReference type="ARBA" id="ARBA00004123"/>
    </source>
</evidence>
<feature type="compositionally biased region" description="Polar residues" evidence="11">
    <location>
        <begin position="97"/>
        <end position="107"/>
    </location>
</feature>
<gene>
    <name evidence="13" type="primary">LOC107265387</name>
</gene>
<evidence type="ECO:0000256" key="6">
    <source>
        <dbReference type="ARBA" id="ARBA00022490"/>
    </source>
</evidence>
<evidence type="ECO:0000256" key="3">
    <source>
        <dbReference type="ARBA" id="ARBA00004186"/>
    </source>
</evidence>
<dbReference type="GO" id="GO:0005874">
    <property type="term" value="C:microtubule"/>
    <property type="evidence" value="ECO:0007669"/>
    <property type="project" value="UniProtKB-KW"/>
</dbReference>
<dbReference type="GeneID" id="107265387"/>
<dbReference type="Pfam" id="PF17054">
    <property type="entry name" value="JUPITER"/>
    <property type="match status" value="2"/>
</dbReference>
<dbReference type="Proteomes" id="UP000694920">
    <property type="component" value="Unplaced"/>
</dbReference>
<name>A0AAJ7FG78_CEPCN</name>
<dbReference type="PANTHER" id="PTHR34930:SF2">
    <property type="entry name" value="MICROTUBULE-ASSOCIATED PROTEIN JUPITER"/>
    <property type="match status" value="1"/>
</dbReference>
<sequence length="250" mass="26357">MATYAAYRHVELDNVGYGKKRVLKPPGGGSSDIFGAAPEETSPRRVKNHNQSQLGSTIFGENNSGSNNCSDTPRGNKPGNDSYKRLFGPPDAPPTPNSKNHMRSNISLCGESSAISSPARSIDSNGTRHNGNAPSNGINANFIDNTAFRRNKRFRGSSCMPRNPVTGDGVDVTPVRRSARKCRDGNPVTGTGYSPDSQNNGTPVQNGHANANANTNGVEKSSNETSPGAGGGRMQGRNRVPPGGYSSGLW</sequence>
<evidence type="ECO:0000256" key="11">
    <source>
        <dbReference type="SAM" id="MobiDB-lite"/>
    </source>
</evidence>
<comment type="similarity">
    <text evidence="4">Belongs to the MAP Jupiter family.</text>
</comment>
<evidence type="ECO:0000256" key="5">
    <source>
        <dbReference type="ARBA" id="ARBA00021471"/>
    </source>
</evidence>
<feature type="compositionally biased region" description="Polar residues" evidence="11">
    <location>
        <begin position="49"/>
        <end position="73"/>
    </location>
</feature>
<dbReference type="CTD" id="41392"/>
<keyword evidence="9" id="KW-0206">Cytoskeleton</keyword>